<dbReference type="SUPFAM" id="SSF51261">
    <property type="entry name" value="Duplicated hybrid motif"/>
    <property type="match status" value="1"/>
</dbReference>
<dbReference type="InterPro" id="IPR011055">
    <property type="entry name" value="Dup_hybrid_motif"/>
</dbReference>
<feature type="domain" description="M23ase beta-sheet core" evidence="8">
    <location>
        <begin position="254"/>
        <end position="350"/>
    </location>
</feature>
<evidence type="ECO:0000259" key="9">
    <source>
        <dbReference type="Pfam" id="PF19425"/>
    </source>
</evidence>
<dbReference type="InterPro" id="IPR050570">
    <property type="entry name" value="Cell_wall_metabolism_enzyme"/>
</dbReference>
<dbReference type="STRING" id="1702214.AL399_01095"/>
<dbReference type="EMBL" id="LIIK01000003">
    <property type="protein sequence ID" value="KQM09565.1"/>
    <property type="molecule type" value="Genomic_DNA"/>
</dbReference>
<dbReference type="InterPro" id="IPR045834">
    <property type="entry name" value="Csd3_N2"/>
</dbReference>
<dbReference type="PANTHER" id="PTHR21666:SF288">
    <property type="entry name" value="CELL DIVISION PROTEIN YTFB"/>
    <property type="match status" value="1"/>
</dbReference>
<evidence type="ECO:0000259" key="8">
    <source>
        <dbReference type="Pfam" id="PF01551"/>
    </source>
</evidence>
<comment type="caution">
    <text evidence="10">The sequence shown here is derived from an EMBL/GenBank/DDBJ whole genome shotgun (WGS) entry which is preliminary data.</text>
</comment>
<keyword evidence="5" id="KW-0378">Hydrolase</keyword>
<gene>
    <name evidence="10" type="ORF">AL399_01095</name>
</gene>
<evidence type="ECO:0000256" key="1">
    <source>
        <dbReference type="ARBA" id="ARBA00001947"/>
    </source>
</evidence>
<dbReference type="CDD" id="cd12797">
    <property type="entry name" value="M23_peptidase"/>
    <property type="match status" value="1"/>
</dbReference>
<dbReference type="GO" id="GO:0030313">
    <property type="term" value="C:cell envelope"/>
    <property type="evidence" value="ECO:0007669"/>
    <property type="project" value="UniProtKB-SubCell"/>
</dbReference>
<reference evidence="10" key="1">
    <citation type="submission" date="2015-08" db="EMBL/GenBank/DDBJ databases">
        <title>Candidatus Bacteriodes Periocalifornicus.</title>
        <authorList>
            <person name="McLean J.S."/>
            <person name="Kelley S."/>
        </authorList>
    </citation>
    <scope>NUCLEOTIDE SEQUENCE [LARGE SCALE GENOMIC DNA]</scope>
    <source>
        <strain evidence="10">12B</strain>
    </source>
</reference>
<comment type="cofactor">
    <cofactor evidence="1">
        <name>Zn(2+)</name>
        <dbReference type="ChEBI" id="CHEBI:29105"/>
    </cofactor>
</comment>
<comment type="subcellular location">
    <subcellularLocation>
        <location evidence="2">Cell envelope</location>
    </subcellularLocation>
</comment>
<dbReference type="Proteomes" id="UP000054172">
    <property type="component" value="Unassembled WGS sequence"/>
</dbReference>
<name>A0A0Q4B9G8_9BACT</name>
<sequence>MNSRPPSGEATAPKAQRITRFDIEWSDYEVDTVDIPHNTALSVFLAEQGVPAAKRNQLPSGLQGVFPVRSIRAGRPTYLFRAQDSSLAYWVYSHTPSVYLKIDLQGDSLHATLDTLATTRTVRLLHATIESSLWNAMVQAGAKPEVALVLSDIFAWTVDFFALGKGDQFYAVYEQESLDSVPIGIGTIFTARYVSDRKDTVAAYRFEQNGAYSYWDARGNSLRRAFLKAPLKFSRISSHFSYARMHPILHTVRAHTGVDYAAPAGTPVMALGDGTVIERGYKGGGGNTVKIRHNSVYTTAYLHLKGYAKGIAPGVRVAQGQVIGYVGSTGMATGPHLDFRVWMNGKPVNPLTLKSPSVEPIGSENLEAFQREVQRQDSLLASYGRE</sequence>
<dbReference type="Pfam" id="PF19425">
    <property type="entry name" value="Csd3_N2"/>
    <property type="match status" value="1"/>
</dbReference>
<evidence type="ECO:0000256" key="5">
    <source>
        <dbReference type="ARBA" id="ARBA00022801"/>
    </source>
</evidence>
<dbReference type="PANTHER" id="PTHR21666">
    <property type="entry name" value="PEPTIDASE-RELATED"/>
    <property type="match status" value="1"/>
</dbReference>
<dbReference type="PATRIC" id="fig|1702214.3.peg.1691"/>
<dbReference type="GO" id="GO:0006508">
    <property type="term" value="P:proteolysis"/>
    <property type="evidence" value="ECO:0007669"/>
    <property type="project" value="UniProtKB-KW"/>
</dbReference>
<dbReference type="AlphaFoldDB" id="A0A0Q4B9G8"/>
<dbReference type="Gene3D" id="2.70.70.10">
    <property type="entry name" value="Glucose Permease (Domain IIA)"/>
    <property type="match status" value="1"/>
</dbReference>
<proteinExistence type="predicted"/>
<dbReference type="GO" id="GO:0046872">
    <property type="term" value="F:metal ion binding"/>
    <property type="evidence" value="ECO:0007669"/>
    <property type="project" value="UniProtKB-KW"/>
</dbReference>
<evidence type="ECO:0000256" key="3">
    <source>
        <dbReference type="ARBA" id="ARBA00022670"/>
    </source>
</evidence>
<dbReference type="InterPro" id="IPR016047">
    <property type="entry name" value="M23ase_b-sheet_dom"/>
</dbReference>
<keyword evidence="3" id="KW-0645">Protease</keyword>
<evidence type="ECO:0000256" key="6">
    <source>
        <dbReference type="ARBA" id="ARBA00022833"/>
    </source>
</evidence>
<dbReference type="GO" id="GO:0004222">
    <property type="term" value="F:metalloendopeptidase activity"/>
    <property type="evidence" value="ECO:0007669"/>
    <property type="project" value="TreeGrafter"/>
</dbReference>
<dbReference type="Gene3D" id="3.10.450.350">
    <property type="match status" value="1"/>
</dbReference>
<keyword evidence="7" id="KW-0482">Metalloprotease</keyword>
<evidence type="ECO:0000256" key="4">
    <source>
        <dbReference type="ARBA" id="ARBA00022723"/>
    </source>
</evidence>
<evidence type="ECO:0000313" key="11">
    <source>
        <dbReference type="Proteomes" id="UP000054172"/>
    </source>
</evidence>
<keyword evidence="4" id="KW-0479">Metal-binding</keyword>
<keyword evidence="11" id="KW-1185">Reference proteome</keyword>
<feature type="domain" description="Csd3-like second N-terminal" evidence="9">
    <location>
        <begin position="124"/>
        <end position="241"/>
    </location>
</feature>
<evidence type="ECO:0000256" key="2">
    <source>
        <dbReference type="ARBA" id="ARBA00004196"/>
    </source>
</evidence>
<dbReference type="Pfam" id="PF01551">
    <property type="entry name" value="Peptidase_M23"/>
    <property type="match status" value="1"/>
</dbReference>
<evidence type="ECO:0000313" key="10">
    <source>
        <dbReference type="EMBL" id="KQM09565.1"/>
    </source>
</evidence>
<keyword evidence="6" id="KW-0862">Zinc</keyword>
<organism evidence="10 11">
    <name type="scientific">Candidatus [Bacteroides] periocalifornicus</name>
    <dbReference type="NCBI Taxonomy" id="1702214"/>
    <lineage>
        <taxon>Bacteria</taxon>
        <taxon>Pseudomonadati</taxon>
        <taxon>Bacteroidota</taxon>
    </lineage>
</organism>
<evidence type="ECO:0000256" key="7">
    <source>
        <dbReference type="ARBA" id="ARBA00023049"/>
    </source>
</evidence>
<protein>
    <submittedName>
        <fullName evidence="10">Uncharacterized protein</fullName>
    </submittedName>
</protein>
<accession>A0A0Q4B9G8</accession>